<proteinExistence type="predicted"/>
<evidence type="ECO:0000259" key="6">
    <source>
        <dbReference type="PROSITE" id="PS50109"/>
    </source>
</evidence>
<dbReference type="InterPro" id="IPR013655">
    <property type="entry name" value="PAS_fold_3"/>
</dbReference>
<evidence type="ECO:0000313" key="9">
    <source>
        <dbReference type="EMBL" id="MBB3169606.1"/>
    </source>
</evidence>
<keyword evidence="4" id="KW-0808">Transferase</keyword>
<evidence type="ECO:0000256" key="5">
    <source>
        <dbReference type="ARBA" id="ARBA00022777"/>
    </source>
</evidence>
<dbReference type="PROSITE" id="PS50109">
    <property type="entry name" value="HIS_KIN"/>
    <property type="match status" value="1"/>
</dbReference>
<dbReference type="AlphaFoldDB" id="A0A839UUE8"/>
<reference evidence="9 10" key="1">
    <citation type="submission" date="2020-08" db="EMBL/GenBank/DDBJ databases">
        <title>Genomic Encyclopedia of Type Strains, Phase III (KMG-III): the genomes of soil and plant-associated and newly described type strains.</title>
        <authorList>
            <person name="Whitman W."/>
        </authorList>
    </citation>
    <scope>NUCLEOTIDE SEQUENCE [LARGE SCALE GENOMIC DNA]</scope>
    <source>
        <strain evidence="9 10">CECT 8571</strain>
    </source>
</reference>
<dbReference type="Pfam" id="PF02518">
    <property type="entry name" value="HATPase_c"/>
    <property type="match status" value="1"/>
</dbReference>
<evidence type="ECO:0000259" key="7">
    <source>
        <dbReference type="PROSITE" id="PS50112"/>
    </source>
</evidence>
<dbReference type="InterPro" id="IPR001610">
    <property type="entry name" value="PAC"/>
</dbReference>
<dbReference type="GO" id="GO:0000155">
    <property type="term" value="F:phosphorelay sensor kinase activity"/>
    <property type="evidence" value="ECO:0007669"/>
    <property type="project" value="InterPro"/>
</dbReference>
<gene>
    <name evidence="9" type="ORF">FHS30_002819</name>
</gene>
<feature type="domain" description="Histidine kinase" evidence="6">
    <location>
        <begin position="289"/>
        <end position="503"/>
    </location>
</feature>
<evidence type="ECO:0000256" key="3">
    <source>
        <dbReference type="ARBA" id="ARBA00022553"/>
    </source>
</evidence>
<dbReference type="SMART" id="SM00091">
    <property type="entry name" value="PAS"/>
    <property type="match status" value="2"/>
</dbReference>
<dbReference type="PANTHER" id="PTHR43304">
    <property type="entry name" value="PHYTOCHROME-LIKE PROTEIN CPH1"/>
    <property type="match status" value="1"/>
</dbReference>
<dbReference type="PANTHER" id="PTHR43304:SF1">
    <property type="entry name" value="PAC DOMAIN-CONTAINING PROTEIN"/>
    <property type="match status" value="1"/>
</dbReference>
<dbReference type="Pfam" id="PF00512">
    <property type="entry name" value="HisKA"/>
    <property type="match status" value="1"/>
</dbReference>
<dbReference type="Gene3D" id="1.10.287.130">
    <property type="match status" value="1"/>
</dbReference>
<dbReference type="SUPFAM" id="SSF55785">
    <property type="entry name" value="PYP-like sensor domain (PAS domain)"/>
    <property type="match status" value="2"/>
</dbReference>
<dbReference type="SMART" id="SM00086">
    <property type="entry name" value="PAC"/>
    <property type="match status" value="2"/>
</dbReference>
<dbReference type="InterPro" id="IPR000014">
    <property type="entry name" value="PAS"/>
</dbReference>
<feature type="domain" description="PAC" evidence="8">
    <location>
        <begin position="90"/>
        <end position="142"/>
    </location>
</feature>
<dbReference type="InterPro" id="IPR005467">
    <property type="entry name" value="His_kinase_dom"/>
</dbReference>
<feature type="domain" description="PAS" evidence="7">
    <location>
        <begin position="33"/>
        <end position="87"/>
    </location>
</feature>
<dbReference type="GO" id="GO:0005886">
    <property type="term" value="C:plasma membrane"/>
    <property type="evidence" value="ECO:0007669"/>
    <property type="project" value="UniProtKB-ARBA"/>
</dbReference>
<sequence length="521" mass="59960">MTQPNPQSLYASEEKEHFELLVQGTHIGIWDWVDLNHSDVYWSSSYFRLLGYENLAFKPSRDKFYELLHPDDRDAHQRALMSHLDDGSEYDIEHRLLKKNGSYSWFRSTGNAILNESGQPIRMLGIIEIIDQRKEFEAEKQSAQERFQLAIAGASVGVWDWLNVNRSEQFWSSKFYELLGYEDQEIASNFENFVSLLHMEDQQRLFNTLDAHFLKNQPFDMEYRMRLKCGTYHWFRGSGIASRNSDGSPARMVGSIEDIEDKKTAEQDVAQALRKLADSNRDLEQFAYAASHDLQEPLRTIASYLQLIERRYGNQLPDEAKEFFGFVTDGCKRMKELINDLLQLSQVRDDYAPFEGIDVEQMLLAMKENFITQYPSLKIDVHCEDAGFVYGINSLIQRLFSNFIGNAIKYRHPDRTPEIKIEARALEDKILVSFQDNGIGIDNRYFDNIFEIFQRLHSASDYPGTGIGLALCKKIVKLHKGTIQVSSTPDKGSCFTVALPQEATSIKQAKDSPNSNSLGRQ</sequence>
<dbReference type="EC" id="2.7.13.3" evidence="2"/>
<name>A0A839UUE8_9GAMM</name>
<dbReference type="InterPro" id="IPR036890">
    <property type="entry name" value="HATPase_C_sf"/>
</dbReference>
<dbReference type="RefSeq" id="WP_183911107.1">
    <property type="nucleotide sequence ID" value="NZ_JACHXZ010000004.1"/>
</dbReference>
<comment type="caution">
    <text evidence="9">The sequence shown here is derived from an EMBL/GenBank/DDBJ whole genome shotgun (WGS) entry which is preliminary data.</text>
</comment>
<comment type="catalytic activity">
    <reaction evidence="1">
        <text>ATP + protein L-histidine = ADP + protein N-phospho-L-histidine.</text>
        <dbReference type="EC" id="2.7.13.3"/>
    </reaction>
</comment>
<dbReference type="InterPro" id="IPR003594">
    <property type="entry name" value="HATPase_dom"/>
</dbReference>
<dbReference type="SUPFAM" id="SSF55874">
    <property type="entry name" value="ATPase domain of HSP90 chaperone/DNA topoisomerase II/histidine kinase"/>
    <property type="match status" value="1"/>
</dbReference>
<dbReference type="InterPro" id="IPR004358">
    <property type="entry name" value="Sig_transdc_His_kin-like_C"/>
</dbReference>
<dbReference type="SMART" id="SM00387">
    <property type="entry name" value="HATPase_c"/>
    <property type="match status" value="1"/>
</dbReference>
<dbReference type="Proteomes" id="UP000559987">
    <property type="component" value="Unassembled WGS sequence"/>
</dbReference>
<dbReference type="CDD" id="cd00082">
    <property type="entry name" value="HisKA"/>
    <property type="match status" value="1"/>
</dbReference>
<dbReference type="PROSITE" id="PS50112">
    <property type="entry name" value="PAS"/>
    <property type="match status" value="2"/>
</dbReference>
<keyword evidence="3" id="KW-0597">Phosphoprotein</keyword>
<dbReference type="InterPro" id="IPR000700">
    <property type="entry name" value="PAS-assoc_C"/>
</dbReference>
<dbReference type="InterPro" id="IPR052162">
    <property type="entry name" value="Sensor_kinase/Photoreceptor"/>
</dbReference>
<dbReference type="Gene3D" id="3.30.450.20">
    <property type="entry name" value="PAS domain"/>
    <property type="match status" value="2"/>
</dbReference>
<evidence type="ECO:0000256" key="4">
    <source>
        <dbReference type="ARBA" id="ARBA00022679"/>
    </source>
</evidence>
<evidence type="ECO:0000256" key="1">
    <source>
        <dbReference type="ARBA" id="ARBA00000085"/>
    </source>
</evidence>
<keyword evidence="5" id="KW-0418">Kinase</keyword>
<dbReference type="InterPro" id="IPR036097">
    <property type="entry name" value="HisK_dim/P_sf"/>
</dbReference>
<dbReference type="InterPro" id="IPR035965">
    <property type="entry name" value="PAS-like_dom_sf"/>
</dbReference>
<keyword evidence="10" id="KW-1185">Reference proteome</keyword>
<feature type="domain" description="PAS" evidence="7">
    <location>
        <begin position="170"/>
        <end position="216"/>
    </location>
</feature>
<accession>A0A839UUE8</accession>
<dbReference type="PROSITE" id="PS50113">
    <property type="entry name" value="PAC"/>
    <property type="match status" value="2"/>
</dbReference>
<organism evidence="9 10">
    <name type="scientific">Simiduia aestuariiviva</name>
    <dbReference type="NCBI Taxonomy" id="1510459"/>
    <lineage>
        <taxon>Bacteria</taxon>
        <taxon>Pseudomonadati</taxon>
        <taxon>Pseudomonadota</taxon>
        <taxon>Gammaproteobacteria</taxon>
        <taxon>Cellvibrionales</taxon>
        <taxon>Cellvibrionaceae</taxon>
        <taxon>Simiduia</taxon>
    </lineage>
</organism>
<dbReference type="FunFam" id="3.30.565.10:FF:000006">
    <property type="entry name" value="Sensor histidine kinase WalK"/>
    <property type="match status" value="1"/>
</dbReference>
<dbReference type="SMART" id="SM00388">
    <property type="entry name" value="HisKA"/>
    <property type="match status" value="1"/>
</dbReference>
<dbReference type="EMBL" id="JACHXZ010000004">
    <property type="protein sequence ID" value="MBB3169606.1"/>
    <property type="molecule type" value="Genomic_DNA"/>
</dbReference>
<dbReference type="InterPro" id="IPR003661">
    <property type="entry name" value="HisK_dim/P_dom"/>
</dbReference>
<evidence type="ECO:0000259" key="8">
    <source>
        <dbReference type="PROSITE" id="PS50113"/>
    </source>
</evidence>
<dbReference type="SUPFAM" id="SSF47384">
    <property type="entry name" value="Homodimeric domain of signal transducing histidine kinase"/>
    <property type="match status" value="1"/>
</dbReference>
<dbReference type="Gene3D" id="3.30.565.10">
    <property type="entry name" value="Histidine kinase-like ATPase, C-terminal domain"/>
    <property type="match status" value="1"/>
</dbReference>
<protein>
    <recommendedName>
        <fullName evidence="2">histidine kinase</fullName>
        <ecNumber evidence="2">2.7.13.3</ecNumber>
    </recommendedName>
</protein>
<dbReference type="Pfam" id="PF08447">
    <property type="entry name" value="PAS_3"/>
    <property type="match status" value="2"/>
</dbReference>
<dbReference type="NCBIfam" id="TIGR00229">
    <property type="entry name" value="sensory_box"/>
    <property type="match status" value="2"/>
</dbReference>
<dbReference type="PRINTS" id="PR00344">
    <property type="entry name" value="BCTRLSENSOR"/>
</dbReference>
<dbReference type="CDD" id="cd00130">
    <property type="entry name" value="PAS"/>
    <property type="match status" value="2"/>
</dbReference>
<evidence type="ECO:0000256" key="2">
    <source>
        <dbReference type="ARBA" id="ARBA00012438"/>
    </source>
</evidence>
<feature type="domain" description="PAC" evidence="8">
    <location>
        <begin position="219"/>
        <end position="271"/>
    </location>
</feature>
<evidence type="ECO:0000313" key="10">
    <source>
        <dbReference type="Proteomes" id="UP000559987"/>
    </source>
</evidence>